<keyword evidence="4 7" id="KW-1133">Transmembrane helix</keyword>
<dbReference type="Pfam" id="PF01618">
    <property type="entry name" value="MotA_ExbB"/>
    <property type="match status" value="1"/>
</dbReference>
<feature type="domain" description="MotA/TolQ/ExbB proton channel" evidence="8">
    <location>
        <begin position="54"/>
        <end position="166"/>
    </location>
</feature>
<feature type="transmembrane region" description="Helical" evidence="7">
    <location>
        <begin position="96"/>
        <end position="114"/>
    </location>
</feature>
<evidence type="ECO:0000256" key="3">
    <source>
        <dbReference type="ARBA" id="ARBA00022692"/>
    </source>
</evidence>
<evidence type="ECO:0000256" key="1">
    <source>
        <dbReference type="ARBA" id="ARBA00004651"/>
    </source>
</evidence>
<dbReference type="AlphaFoldDB" id="A0A844AXA9"/>
<feature type="transmembrane region" description="Helical" evidence="7">
    <location>
        <begin position="20"/>
        <end position="41"/>
    </location>
</feature>
<keyword evidence="2" id="KW-1003">Cell membrane</keyword>
<dbReference type="InterPro" id="IPR002898">
    <property type="entry name" value="MotA_ExbB_proton_chnl"/>
</dbReference>
<evidence type="ECO:0000256" key="4">
    <source>
        <dbReference type="ARBA" id="ARBA00022989"/>
    </source>
</evidence>
<sequence length="197" mass="21081">MIAQLFDHLRGLVDLGGPVVMILICMSIVALTIVLWKIVVFQTEGIGSGTRRGFVHAALRDIRPGSHAPAELRERLYARLDAGFGRVGCGLRMLDVTAQIAPLLGLFGTVLGMIDAFRTLQEAGSSADPSLLAGGIWVALMTTAAGLVVAMPASLLLNWFEGRLEAHRRMAVDAVEELLTPNAFEQRGRAVPNAQPA</sequence>
<gene>
    <name evidence="9" type="ORF">GG681_16295</name>
</gene>
<dbReference type="InterPro" id="IPR050790">
    <property type="entry name" value="ExbB/TolQ_transport"/>
</dbReference>
<evidence type="ECO:0000313" key="9">
    <source>
        <dbReference type="EMBL" id="MQY44208.1"/>
    </source>
</evidence>
<keyword evidence="6" id="KW-0653">Protein transport</keyword>
<evidence type="ECO:0000256" key="5">
    <source>
        <dbReference type="ARBA" id="ARBA00023136"/>
    </source>
</evidence>
<keyword evidence="10" id="KW-1185">Reference proteome</keyword>
<dbReference type="GO" id="GO:0005886">
    <property type="term" value="C:plasma membrane"/>
    <property type="evidence" value="ECO:0007669"/>
    <property type="project" value="UniProtKB-SubCell"/>
</dbReference>
<organism evidence="9 10">
    <name type="scientific">Tritonibacter aquimaris</name>
    <dbReference type="NCBI Taxonomy" id="2663379"/>
    <lineage>
        <taxon>Bacteria</taxon>
        <taxon>Pseudomonadati</taxon>
        <taxon>Pseudomonadota</taxon>
        <taxon>Alphaproteobacteria</taxon>
        <taxon>Rhodobacterales</taxon>
        <taxon>Paracoccaceae</taxon>
        <taxon>Tritonibacter</taxon>
    </lineage>
</organism>
<proteinExistence type="inferred from homology"/>
<name>A0A844AXA9_9RHOB</name>
<evidence type="ECO:0000259" key="8">
    <source>
        <dbReference type="Pfam" id="PF01618"/>
    </source>
</evidence>
<evidence type="ECO:0000256" key="7">
    <source>
        <dbReference type="SAM" id="Phobius"/>
    </source>
</evidence>
<keyword evidence="5 7" id="KW-0472">Membrane</keyword>
<dbReference type="Proteomes" id="UP000436694">
    <property type="component" value="Unassembled WGS sequence"/>
</dbReference>
<dbReference type="GO" id="GO:0017038">
    <property type="term" value="P:protein import"/>
    <property type="evidence" value="ECO:0007669"/>
    <property type="project" value="TreeGrafter"/>
</dbReference>
<dbReference type="PANTHER" id="PTHR30625">
    <property type="entry name" value="PROTEIN TOLQ"/>
    <property type="match status" value="1"/>
</dbReference>
<accession>A0A844AXA9</accession>
<evidence type="ECO:0000313" key="10">
    <source>
        <dbReference type="Proteomes" id="UP000436694"/>
    </source>
</evidence>
<dbReference type="EMBL" id="WIXK01000012">
    <property type="protein sequence ID" value="MQY44208.1"/>
    <property type="molecule type" value="Genomic_DNA"/>
</dbReference>
<evidence type="ECO:0000256" key="2">
    <source>
        <dbReference type="ARBA" id="ARBA00022475"/>
    </source>
</evidence>
<comment type="caution">
    <text evidence="9">The sequence shown here is derived from an EMBL/GenBank/DDBJ whole genome shotgun (WGS) entry which is preliminary data.</text>
</comment>
<reference evidence="9 10" key="1">
    <citation type="submission" date="2019-10" db="EMBL/GenBank/DDBJ databases">
        <title>Epibacterium sp. nov., isolated from seawater.</title>
        <authorList>
            <person name="Zhang X."/>
            <person name="Li N."/>
        </authorList>
    </citation>
    <scope>NUCLEOTIDE SEQUENCE [LARGE SCALE GENOMIC DNA]</scope>
    <source>
        <strain evidence="9 10">SM1969</strain>
    </source>
</reference>
<dbReference type="RefSeq" id="WP_153549104.1">
    <property type="nucleotide sequence ID" value="NZ_WIXK01000012.1"/>
</dbReference>
<keyword evidence="6" id="KW-0813">Transport</keyword>
<evidence type="ECO:0000256" key="6">
    <source>
        <dbReference type="RuleBase" id="RU004057"/>
    </source>
</evidence>
<keyword evidence="3 7" id="KW-0812">Transmembrane</keyword>
<comment type="subcellular location">
    <subcellularLocation>
        <location evidence="1">Cell membrane</location>
        <topology evidence="1">Multi-pass membrane protein</topology>
    </subcellularLocation>
    <subcellularLocation>
        <location evidence="6">Membrane</location>
        <topology evidence="6">Multi-pass membrane protein</topology>
    </subcellularLocation>
</comment>
<comment type="similarity">
    <text evidence="6">Belongs to the exbB/tolQ family.</text>
</comment>
<protein>
    <submittedName>
        <fullName evidence="9">MotA/TolQ/ExbB proton channel family protein</fullName>
    </submittedName>
</protein>
<feature type="transmembrane region" description="Helical" evidence="7">
    <location>
        <begin position="134"/>
        <end position="160"/>
    </location>
</feature>
<dbReference type="PANTHER" id="PTHR30625:SF11">
    <property type="entry name" value="MOTA_TOLQ_EXBB PROTON CHANNEL DOMAIN-CONTAINING PROTEIN"/>
    <property type="match status" value="1"/>
</dbReference>